<gene>
    <name evidence="1" type="ORF">BN2476_110303</name>
</gene>
<protein>
    <submittedName>
        <fullName evidence="1">Uncharacterized protein</fullName>
    </submittedName>
</protein>
<evidence type="ECO:0000313" key="1">
    <source>
        <dbReference type="EMBL" id="SIT37438.1"/>
    </source>
</evidence>
<reference evidence="1" key="1">
    <citation type="submission" date="2016-12" db="EMBL/GenBank/DDBJ databases">
        <authorList>
            <person name="Moulin L."/>
        </authorList>
    </citation>
    <scope>NUCLEOTIDE SEQUENCE [LARGE SCALE GENOMIC DNA]</scope>
    <source>
        <strain evidence="1">STM 7183</strain>
    </source>
</reference>
<dbReference type="Proteomes" id="UP000195569">
    <property type="component" value="Unassembled WGS sequence"/>
</dbReference>
<keyword evidence="2" id="KW-1185">Reference proteome</keyword>
<name>A0A1N7RQQ9_9BURK</name>
<sequence length="113" mass="12280">MRERLNDEAPCLRAARNFSRRVADNGGRLIETADGSIAAGERAMWRMAPSAIEISAHEPYAGTIDVTESRHGDLYAVADIGAMRFDIAFDDARACGPEHGVACFSIDPRDITV</sequence>
<comment type="caution">
    <text evidence="1">The sequence shown here is derived from an EMBL/GenBank/DDBJ whole genome shotgun (WGS) entry which is preliminary data.</text>
</comment>
<accession>A0A1N7RQQ9</accession>
<organism evidence="1 2">
    <name type="scientific">Paraburkholderia piptadeniae</name>
    <dbReference type="NCBI Taxonomy" id="1701573"/>
    <lineage>
        <taxon>Bacteria</taxon>
        <taxon>Pseudomonadati</taxon>
        <taxon>Pseudomonadota</taxon>
        <taxon>Betaproteobacteria</taxon>
        <taxon>Burkholderiales</taxon>
        <taxon>Burkholderiaceae</taxon>
        <taxon>Paraburkholderia</taxon>
    </lineage>
</organism>
<evidence type="ECO:0000313" key="2">
    <source>
        <dbReference type="Proteomes" id="UP000195569"/>
    </source>
</evidence>
<dbReference type="AlphaFoldDB" id="A0A1N7RQQ9"/>
<dbReference type="EMBL" id="CYGY02000011">
    <property type="protein sequence ID" value="SIT37438.1"/>
    <property type="molecule type" value="Genomic_DNA"/>
</dbReference>
<proteinExistence type="predicted"/>